<dbReference type="OrthoDB" id="2638860at2759"/>
<comment type="caution">
    <text evidence="2">The sequence shown here is derived from an EMBL/GenBank/DDBJ whole genome shotgun (WGS) entry which is preliminary data.</text>
</comment>
<dbReference type="AlphaFoldDB" id="A0A8H5GAT3"/>
<feature type="domain" description="DUF6533" evidence="1">
    <location>
        <begin position="16"/>
        <end position="60"/>
    </location>
</feature>
<gene>
    <name evidence="2" type="ORF">D9758_006155</name>
</gene>
<name>A0A8H5GAT3_9AGAR</name>
<proteinExistence type="predicted"/>
<evidence type="ECO:0000259" key="1">
    <source>
        <dbReference type="Pfam" id="PF20151"/>
    </source>
</evidence>
<dbReference type="InterPro" id="IPR045340">
    <property type="entry name" value="DUF6533"/>
</dbReference>
<keyword evidence="3" id="KW-1185">Reference proteome</keyword>
<sequence>MSADATFLQHVWASRYLSIAGVTVIIYDHLLSLDQEVELIWKAPWRTPKALWLFLRYLVPCTLIVHTYQLSGLGNGGTTDVL</sequence>
<evidence type="ECO:0000313" key="3">
    <source>
        <dbReference type="Proteomes" id="UP000559256"/>
    </source>
</evidence>
<organism evidence="2 3">
    <name type="scientific">Tetrapyrgos nigripes</name>
    <dbReference type="NCBI Taxonomy" id="182062"/>
    <lineage>
        <taxon>Eukaryota</taxon>
        <taxon>Fungi</taxon>
        <taxon>Dikarya</taxon>
        <taxon>Basidiomycota</taxon>
        <taxon>Agaricomycotina</taxon>
        <taxon>Agaricomycetes</taxon>
        <taxon>Agaricomycetidae</taxon>
        <taxon>Agaricales</taxon>
        <taxon>Marasmiineae</taxon>
        <taxon>Marasmiaceae</taxon>
        <taxon>Tetrapyrgos</taxon>
    </lineage>
</organism>
<reference evidence="2 3" key="1">
    <citation type="journal article" date="2020" name="ISME J.">
        <title>Uncovering the hidden diversity of litter-decomposition mechanisms in mushroom-forming fungi.</title>
        <authorList>
            <person name="Floudas D."/>
            <person name="Bentzer J."/>
            <person name="Ahren D."/>
            <person name="Johansson T."/>
            <person name="Persson P."/>
            <person name="Tunlid A."/>
        </authorList>
    </citation>
    <scope>NUCLEOTIDE SEQUENCE [LARGE SCALE GENOMIC DNA]</scope>
    <source>
        <strain evidence="2 3">CBS 291.85</strain>
    </source>
</reference>
<evidence type="ECO:0000313" key="2">
    <source>
        <dbReference type="EMBL" id="KAF5361498.1"/>
    </source>
</evidence>
<dbReference type="Pfam" id="PF20151">
    <property type="entry name" value="DUF6533"/>
    <property type="match status" value="1"/>
</dbReference>
<protein>
    <recommendedName>
        <fullName evidence="1">DUF6533 domain-containing protein</fullName>
    </recommendedName>
</protein>
<dbReference type="Proteomes" id="UP000559256">
    <property type="component" value="Unassembled WGS sequence"/>
</dbReference>
<dbReference type="EMBL" id="JAACJM010000040">
    <property type="protein sequence ID" value="KAF5361498.1"/>
    <property type="molecule type" value="Genomic_DNA"/>
</dbReference>
<accession>A0A8H5GAT3</accession>